<feature type="domain" description="Luciferase-like" evidence="3">
    <location>
        <begin position="18"/>
        <end position="331"/>
    </location>
</feature>
<dbReference type="AlphaFoldDB" id="W4QL49"/>
<keyword evidence="5" id="KW-1185">Reference proteome</keyword>
<evidence type="ECO:0000313" key="5">
    <source>
        <dbReference type="Proteomes" id="UP000018895"/>
    </source>
</evidence>
<dbReference type="PANTHER" id="PTHR30137:SF8">
    <property type="entry name" value="BLR5498 PROTEIN"/>
    <property type="match status" value="1"/>
</dbReference>
<dbReference type="InterPro" id="IPR011251">
    <property type="entry name" value="Luciferase-like_dom"/>
</dbReference>
<protein>
    <submittedName>
        <fullName evidence="4">Non-ribosomal peptide synthase</fullName>
    </submittedName>
</protein>
<name>W4QL49_9BACI</name>
<accession>W4QL49</accession>
<dbReference type="EMBL" id="BAUU01000042">
    <property type="protein sequence ID" value="GAE32627.1"/>
    <property type="molecule type" value="Genomic_DNA"/>
</dbReference>
<evidence type="ECO:0000259" key="3">
    <source>
        <dbReference type="Pfam" id="PF00296"/>
    </source>
</evidence>
<evidence type="ECO:0000256" key="1">
    <source>
        <dbReference type="ARBA" id="ARBA00023002"/>
    </source>
</evidence>
<reference evidence="4" key="1">
    <citation type="journal article" date="2014" name="Genome Announc.">
        <title>Draft Genome Sequences of Three Alkaliphilic Bacillus Strains, Bacillus wakoensis JCM 9140T, Bacillus akibai JCM 9157T, and Bacillus hemicellulosilyticus JCM 9152T.</title>
        <authorList>
            <person name="Yuki M."/>
            <person name="Oshima K."/>
            <person name="Suda W."/>
            <person name="Oshida Y."/>
            <person name="Kitamura K."/>
            <person name="Iida T."/>
            <person name="Hattori M."/>
            <person name="Ohkuma M."/>
        </authorList>
    </citation>
    <scope>NUCLEOTIDE SEQUENCE [LARGE SCALE GENOMIC DNA]</scope>
    <source>
        <strain evidence="4">JCM 9152</strain>
    </source>
</reference>
<dbReference type="Pfam" id="PF00296">
    <property type="entry name" value="Bac_luciferase"/>
    <property type="match status" value="1"/>
</dbReference>
<dbReference type="InterPro" id="IPR050766">
    <property type="entry name" value="Bact_Lucif_Oxidored"/>
</dbReference>
<evidence type="ECO:0000256" key="2">
    <source>
        <dbReference type="ARBA" id="ARBA00023033"/>
    </source>
</evidence>
<dbReference type="PANTHER" id="PTHR30137">
    <property type="entry name" value="LUCIFERASE-LIKE MONOOXYGENASE"/>
    <property type="match status" value="1"/>
</dbReference>
<evidence type="ECO:0000313" key="4">
    <source>
        <dbReference type="EMBL" id="GAE32627.1"/>
    </source>
</evidence>
<keyword evidence="2" id="KW-0503">Monooxygenase</keyword>
<sequence length="369" mass="41715">MTNDKLNISKSLQEKGMDFSLIFFSGEGASNNKDKYKLLIESAKFADRNGLKAVWTPERHFQEIGGLYPNPSVLAAALATVTKNIELRAGSVVLPLHNPLRVAEEWSVVDNLSNGRVAISVATGWHPADFVLNPENYENRKEIMLNHLEQIRQLWRGNKVTYRDITGEAIDITMLPRPIQKELPIFLTASGNPATWEKAGEMGFNILCSLSNHPADGLKDRIKLYRRKREESGFNPVTGKVAVMLHTYVGKDDNKVKELVRKPLYNYLDTFLEQYDTLNPNRDEEIGGMLHSSREDIIKFAFEKYFQMSSLMGSKQKCAGMVERLHQFGVNEIACLLDYGLSNSEILEGLEGLKELNELFMPQKSTSEV</sequence>
<comment type="caution">
    <text evidence="4">The sequence shown here is derived from an EMBL/GenBank/DDBJ whole genome shotgun (WGS) entry which is preliminary data.</text>
</comment>
<gene>
    <name evidence="4" type="ORF">JCM9152_4170</name>
</gene>
<dbReference type="NCBIfam" id="TIGR04020">
    <property type="entry name" value="seco_metab_LLM"/>
    <property type="match status" value="1"/>
</dbReference>
<dbReference type="STRING" id="1236971.JCM9152_4170"/>
<organism evidence="4 5">
    <name type="scientific">Halalkalibacter hemicellulosilyticusJCM 9152</name>
    <dbReference type="NCBI Taxonomy" id="1236971"/>
    <lineage>
        <taxon>Bacteria</taxon>
        <taxon>Bacillati</taxon>
        <taxon>Bacillota</taxon>
        <taxon>Bacilli</taxon>
        <taxon>Bacillales</taxon>
        <taxon>Bacillaceae</taxon>
        <taxon>Halalkalibacter</taxon>
    </lineage>
</organism>
<dbReference type="SUPFAM" id="SSF51679">
    <property type="entry name" value="Bacterial luciferase-like"/>
    <property type="match status" value="1"/>
</dbReference>
<dbReference type="OrthoDB" id="9814695at2"/>
<dbReference type="Proteomes" id="UP000018895">
    <property type="component" value="Unassembled WGS sequence"/>
</dbReference>
<dbReference type="Gene3D" id="3.20.20.30">
    <property type="entry name" value="Luciferase-like domain"/>
    <property type="match status" value="1"/>
</dbReference>
<dbReference type="GO" id="GO:0016705">
    <property type="term" value="F:oxidoreductase activity, acting on paired donors, with incorporation or reduction of molecular oxygen"/>
    <property type="evidence" value="ECO:0007669"/>
    <property type="project" value="InterPro"/>
</dbReference>
<dbReference type="RefSeq" id="WP_081728135.1">
    <property type="nucleotide sequence ID" value="NZ_BAUU01000042.1"/>
</dbReference>
<proteinExistence type="predicted"/>
<dbReference type="InterPro" id="IPR024011">
    <property type="entry name" value="Biosynth_lucif-like_mOase_dom"/>
</dbReference>
<dbReference type="GO" id="GO:0004497">
    <property type="term" value="F:monooxygenase activity"/>
    <property type="evidence" value="ECO:0007669"/>
    <property type="project" value="UniProtKB-KW"/>
</dbReference>
<keyword evidence="1" id="KW-0560">Oxidoreductase</keyword>
<dbReference type="InterPro" id="IPR036661">
    <property type="entry name" value="Luciferase-like_sf"/>
</dbReference>
<dbReference type="GO" id="GO:0005829">
    <property type="term" value="C:cytosol"/>
    <property type="evidence" value="ECO:0007669"/>
    <property type="project" value="TreeGrafter"/>
</dbReference>